<feature type="compositionally biased region" description="Acidic residues" evidence="1">
    <location>
        <begin position="413"/>
        <end position="425"/>
    </location>
</feature>
<feature type="region of interest" description="Disordered" evidence="1">
    <location>
        <begin position="411"/>
        <end position="456"/>
    </location>
</feature>
<dbReference type="GO" id="GO:0003677">
    <property type="term" value="F:DNA binding"/>
    <property type="evidence" value="ECO:0007669"/>
    <property type="project" value="InterPro"/>
</dbReference>
<dbReference type="InterPro" id="IPR012505">
    <property type="entry name" value="YbbR"/>
</dbReference>
<dbReference type="Gene3D" id="2.170.120.30">
    <property type="match status" value="1"/>
</dbReference>
<dbReference type="InterPro" id="IPR035516">
    <property type="entry name" value="Gyrase/topoIV_suA_C"/>
</dbReference>
<sequence length="456" mass="50253">MDKMMDNRWFLRITALLLAFLLFFSVQAEDNSSGSTDTSRVSEVIEDVEIEVYHDNDLMVSGVPKTADLHLTGPVSIVQAARQLEDFTLFVDLRNLPLGEHQVPIQTENVSEQLTTRVDPAFVNVVIEERVSQEFRIDPDINDRMLAEGFVLDKVTVNPETVIVTGPKSMIDAISFVKATVSGEQGVNESFTTAARVRVLAEDLTKLENAEIEPEEVEVTVKVVEYSKTVPVRIEPTGKVQAGISINNWTTSTEEIRIFGPKTVVDEMTEYVVEVDASSITAEDSTVDVEGIRLREGDAVVGMEILDPNDNVLVITEKGYGKQTKESEYRVQSRGGMGIKTCQITDKNGPLVAVRTVNGTEDIMLITVNGILIRMDVNDISTTGRSTQGVRLIRLGDDEVVATVAKVKKDIDVPEELEEGEEDNAETTINENSEANESVVDDQVSSIEETPEKDGE</sequence>
<feature type="signal peptide" evidence="2">
    <location>
        <begin position="1"/>
        <end position="28"/>
    </location>
</feature>
<proteinExistence type="predicted"/>
<evidence type="ECO:0008006" key="5">
    <source>
        <dbReference type="Google" id="ProtNLM"/>
    </source>
</evidence>
<dbReference type="Pfam" id="PF03989">
    <property type="entry name" value="DNA_gyraseA_C"/>
    <property type="match status" value="2"/>
</dbReference>
<feature type="compositionally biased region" description="Polar residues" evidence="1">
    <location>
        <begin position="427"/>
        <end position="436"/>
    </location>
</feature>
<protein>
    <recommendedName>
        <fullName evidence="5">G5 domain-containing protein</fullName>
    </recommendedName>
</protein>
<evidence type="ECO:0000313" key="4">
    <source>
        <dbReference type="Proteomes" id="UP000092495"/>
    </source>
</evidence>
<accession>A0A1I9W9P2</accession>
<keyword evidence="3" id="KW-0614">Plasmid</keyword>
<evidence type="ECO:0000313" key="3">
    <source>
        <dbReference type="EMBL" id="APA28464.1"/>
    </source>
</evidence>
<dbReference type="SUPFAM" id="SSF101904">
    <property type="entry name" value="GyrA/ParC C-terminal domain-like"/>
    <property type="match status" value="1"/>
</dbReference>
<organism evidence="3 4">
    <name type="scientific">Planococcus donghaensis</name>
    <dbReference type="NCBI Taxonomy" id="414778"/>
    <lineage>
        <taxon>Bacteria</taxon>
        <taxon>Bacillati</taxon>
        <taxon>Bacillota</taxon>
        <taxon>Bacilli</taxon>
        <taxon>Bacillales</taxon>
        <taxon>Caryophanaceae</taxon>
        <taxon>Planococcus</taxon>
    </lineage>
</organism>
<dbReference type="PANTHER" id="PTHR37804:SF1">
    <property type="entry name" value="CDAA REGULATORY PROTEIN CDAR"/>
    <property type="match status" value="1"/>
</dbReference>
<keyword evidence="4" id="KW-1185">Reference proteome</keyword>
<dbReference type="GO" id="GO:0005524">
    <property type="term" value="F:ATP binding"/>
    <property type="evidence" value="ECO:0007669"/>
    <property type="project" value="InterPro"/>
</dbReference>
<evidence type="ECO:0000256" key="1">
    <source>
        <dbReference type="SAM" id="MobiDB-lite"/>
    </source>
</evidence>
<dbReference type="AlphaFoldDB" id="A0A1I9W9P2"/>
<dbReference type="KEGG" id="pdg:BCM40_16235"/>
<dbReference type="Gene3D" id="2.170.120.40">
    <property type="entry name" value="YbbR-like domain"/>
    <property type="match status" value="1"/>
</dbReference>
<feature type="chain" id="PRO_5009605810" description="G5 domain-containing protein" evidence="2">
    <location>
        <begin position="29"/>
        <end position="456"/>
    </location>
</feature>
<gene>
    <name evidence="3" type="ORF">BCM40_16235</name>
</gene>
<dbReference type="EMBL" id="CP016544">
    <property type="protein sequence ID" value="APA28464.1"/>
    <property type="molecule type" value="Genomic_DNA"/>
</dbReference>
<keyword evidence="2" id="KW-0732">Signal</keyword>
<dbReference type="Gene3D" id="2.120.10.90">
    <property type="entry name" value="DNA gyrase/topoisomerase IV, subunit A, C-terminal"/>
    <property type="match status" value="1"/>
</dbReference>
<dbReference type="GO" id="GO:0006265">
    <property type="term" value="P:DNA topological change"/>
    <property type="evidence" value="ECO:0007669"/>
    <property type="project" value="InterPro"/>
</dbReference>
<name>A0A1I9W9P2_9BACL</name>
<geneLocation type="plasmid" evidence="3 4">
    <name>pPD76</name>
</geneLocation>
<dbReference type="GO" id="GO:0003916">
    <property type="term" value="F:DNA topoisomerase activity"/>
    <property type="evidence" value="ECO:0007669"/>
    <property type="project" value="InterPro"/>
</dbReference>
<dbReference type="Proteomes" id="UP000092495">
    <property type="component" value="Plasmid pPD76"/>
</dbReference>
<dbReference type="OrthoDB" id="2960905at2"/>
<dbReference type="InterPro" id="IPR006691">
    <property type="entry name" value="GyrA/parC_rep"/>
</dbReference>
<dbReference type="PANTHER" id="PTHR37804">
    <property type="entry name" value="CDAA REGULATORY PROTEIN CDAR"/>
    <property type="match status" value="1"/>
</dbReference>
<reference evidence="3" key="1">
    <citation type="submission" date="2016-07" db="EMBL/GenBank/DDBJ databases">
        <authorList>
            <person name="See-Too W.S."/>
        </authorList>
    </citation>
    <scope>NUCLEOTIDE SEQUENCE [LARGE SCALE GENOMIC DNA]</scope>
    <source>
        <strain evidence="3">DSM 22276</strain>
        <plasmid evidence="3">pPD76</plasmid>
    </source>
</reference>
<dbReference type="Pfam" id="PF07949">
    <property type="entry name" value="YbbR"/>
    <property type="match status" value="3"/>
</dbReference>
<dbReference type="InterPro" id="IPR053154">
    <property type="entry name" value="c-di-AMP_regulator"/>
</dbReference>
<evidence type="ECO:0000256" key="2">
    <source>
        <dbReference type="SAM" id="SignalP"/>
    </source>
</evidence>